<protein>
    <submittedName>
        <fullName evidence="1">Uncharacterized protein</fullName>
    </submittedName>
</protein>
<keyword evidence="2" id="KW-1185">Reference proteome</keyword>
<evidence type="ECO:0000313" key="1">
    <source>
        <dbReference type="EMBL" id="MBP2237285.1"/>
    </source>
</evidence>
<name>A0ABS4R4N9_9HYPH</name>
<evidence type="ECO:0000313" key="2">
    <source>
        <dbReference type="Proteomes" id="UP000730739"/>
    </source>
</evidence>
<dbReference type="Proteomes" id="UP000730739">
    <property type="component" value="Unassembled WGS sequence"/>
</dbReference>
<organism evidence="1 2">
    <name type="scientific">Sinorhizobium kostiense</name>
    <dbReference type="NCBI Taxonomy" id="76747"/>
    <lineage>
        <taxon>Bacteria</taxon>
        <taxon>Pseudomonadati</taxon>
        <taxon>Pseudomonadota</taxon>
        <taxon>Alphaproteobacteria</taxon>
        <taxon>Hyphomicrobiales</taxon>
        <taxon>Rhizobiaceae</taxon>
        <taxon>Sinorhizobium/Ensifer group</taxon>
        <taxon>Sinorhizobium</taxon>
    </lineage>
</organism>
<accession>A0ABS4R4N9</accession>
<dbReference type="EMBL" id="JAGILA010000005">
    <property type="protein sequence ID" value="MBP2237285.1"/>
    <property type="molecule type" value="Genomic_DNA"/>
</dbReference>
<sequence length="37" mass="4005">MLHLHETEKAAPVGGPTMRDICCSDGVRIVPDAQRSL</sequence>
<reference evidence="1 2" key="1">
    <citation type="submission" date="2021-03" db="EMBL/GenBank/DDBJ databases">
        <title>Genomic Encyclopedia of Type Strains, Phase IV (KMG-IV): sequencing the most valuable type-strain genomes for metagenomic binning, comparative biology and taxonomic classification.</title>
        <authorList>
            <person name="Goeker M."/>
        </authorList>
    </citation>
    <scope>NUCLEOTIDE SEQUENCE [LARGE SCALE GENOMIC DNA]</scope>
    <source>
        <strain evidence="1 2">DSM 13372</strain>
    </source>
</reference>
<comment type="caution">
    <text evidence="1">The sequence shown here is derived from an EMBL/GenBank/DDBJ whole genome shotgun (WGS) entry which is preliminary data.</text>
</comment>
<proteinExistence type="predicted"/>
<gene>
    <name evidence="1" type="ORF">J2Z31_003803</name>
</gene>